<dbReference type="EMBL" id="GFPF01012664">
    <property type="protein sequence ID" value="MAA23810.1"/>
    <property type="molecule type" value="Transcribed_RNA"/>
</dbReference>
<accession>A0A224ZAG9</accession>
<protein>
    <submittedName>
        <fullName evidence="2">Transcriptional regulator ATRX</fullName>
    </submittedName>
</protein>
<organism evidence="2">
    <name type="scientific">Rhipicephalus zambeziensis</name>
    <dbReference type="NCBI Taxonomy" id="60191"/>
    <lineage>
        <taxon>Eukaryota</taxon>
        <taxon>Metazoa</taxon>
        <taxon>Ecdysozoa</taxon>
        <taxon>Arthropoda</taxon>
        <taxon>Chelicerata</taxon>
        <taxon>Arachnida</taxon>
        <taxon>Acari</taxon>
        <taxon>Parasitiformes</taxon>
        <taxon>Ixodida</taxon>
        <taxon>Ixodoidea</taxon>
        <taxon>Ixodidae</taxon>
        <taxon>Rhipicephalinae</taxon>
        <taxon>Rhipicephalus</taxon>
        <taxon>Rhipicephalus</taxon>
    </lineage>
</organism>
<sequence length="96" mass="10115">MPQAGARISQAQQIYTHAYNLCITRGATPAAANSYALNQQRLAFQQLLQQQMGNCTAPQSVVISEVEDDAQAAGSSSSSGTRQPSSSSVVITEVID</sequence>
<name>A0A224ZAG9_9ACAR</name>
<dbReference type="AlphaFoldDB" id="A0A224ZAG9"/>
<reference evidence="2" key="1">
    <citation type="journal article" date="2017" name="Parasit. Vectors">
        <title>Sialotranscriptomics of Rhipicephalus zambeziensis reveals intricate expression profiles of secretory proteins and suggests tight temporal transcriptional regulation during blood-feeding.</title>
        <authorList>
            <person name="de Castro M.H."/>
            <person name="de Klerk D."/>
            <person name="Pienaar R."/>
            <person name="Rees D.J.G."/>
            <person name="Mans B.J."/>
        </authorList>
    </citation>
    <scope>NUCLEOTIDE SEQUENCE</scope>
    <source>
        <tissue evidence="2">Salivary glands</tissue>
    </source>
</reference>
<evidence type="ECO:0000256" key="1">
    <source>
        <dbReference type="SAM" id="MobiDB-lite"/>
    </source>
</evidence>
<feature type="compositionally biased region" description="Low complexity" evidence="1">
    <location>
        <begin position="75"/>
        <end position="88"/>
    </location>
</feature>
<feature type="region of interest" description="Disordered" evidence="1">
    <location>
        <begin position="67"/>
        <end position="96"/>
    </location>
</feature>
<evidence type="ECO:0000313" key="2">
    <source>
        <dbReference type="EMBL" id="MAA23810.1"/>
    </source>
</evidence>
<proteinExistence type="predicted"/>